<protein>
    <recommendedName>
        <fullName evidence="4 5">Translation initiation factor IF-3</fullName>
    </recommendedName>
</protein>
<evidence type="ECO:0000256" key="5">
    <source>
        <dbReference type="NCBIfam" id="TIGR00168"/>
    </source>
</evidence>
<dbReference type="Pfam" id="PF00707">
    <property type="entry name" value="IF3_C"/>
    <property type="match status" value="1"/>
</dbReference>
<dbReference type="GO" id="GO:0003743">
    <property type="term" value="F:translation initiation factor activity"/>
    <property type="evidence" value="ECO:0007669"/>
    <property type="project" value="UniProtKB-UniRule"/>
</dbReference>
<dbReference type="GO" id="GO:0005829">
    <property type="term" value="C:cytosol"/>
    <property type="evidence" value="ECO:0007669"/>
    <property type="project" value="TreeGrafter"/>
</dbReference>
<accession>A0A842HDT9</accession>
<evidence type="ECO:0000256" key="7">
    <source>
        <dbReference type="SAM" id="MobiDB-lite"/>
    </source>
</evidence>
<dbReference type="GO" id="GO:0016020">
    <property type="term" value="C:membrane"/>
    <property type="evidence" value="ECO:0007669"/>
    <property type="project" value="TreeGrafter"/>
</dbReference>
<keyword evidence="3 4" id="KW-0648">Protein biosynthesis</keyword>
<evidence type="ECO:0000256" key="4">
    <source>
        <dbReference type="HAMAP-Rule" id="MF_00080"/>
    </source>
</evidence>
<evidence type="ECO:0000313" key="11">
    <source>
        <dbReference type="Proteomes" id="UP000546464"/>
    </source>
</evidence>
<evidence type="ECO:0000256" key="1">
    <source>
        <dbReference type="ARBA" id="ARBA00005439"/>
    </source>
</evidence>
<dbReference type="InterPro" id="IPR001288">
    <property type="entry name" value="Translation_initiation_fac_3"/>
</dbReference>
<gene>
    <name evidence="4" type="primary">infC</name>
    <name evidence="10" type="ORF">H5P28_10055</name>
</gene>
<dbReference type="PANTHER" id="PTHR10938">
    <property type="entry name" value="TRANSLATION INITIATION FACTOR IF-3"/>
    <property type="match status" value="1"/>
</dbReference>
<dbReference type="InterPro" id="IPR019815">
    <property type="entry name" value="Translation_initiation_fac_3_C"/>
</dbReference>
<proteinExistence type="inferred from homology"/>
<keyword evidence="11" id="KW-1185">Reference proteome</keyword>
<dbReference type="Gene3D" id="3.10.20.80">
    <property type="entry name" value="Translation initiation factor 3 (IF-3), N-terminal domain"/>
    <property type="match status" value="1"/>
</dbReference>
<dbReference type="Proteomes" id="UP000546464">
    <property type="component" value="Unassembled WGS sequence"/>
</dbReference>
<dbReference type="GO" id="GO:0032790">
    <property type="term" value="P:ribosome disassembly"/>
    <property type="evidence" value="ECO:0007669"/>
    <property type="project" value="TreeGrafter"/>
</dbReference>
<dbReference type="InterPro" id="IPR019814">
    <property type="entry name" value="Translation_initiation_fac_3_N"/>
</dbReference>
<feature type="domain" description="Translation initiation factor 3 C-terminal" evidence="8">
    <location>
        <begin position="107"/>
        <end position="190"/>
    </location>
</feature>
<evidence type="ECO:0000256" key="3">
    <source>
        <dbReference type="ARBA" id="ARBA00022917"/>
    </source>
</evidence>
<evidence type="ECO:0000259" key="8">
    <source>
        <dbReference type="Pfam" id="PF00707"/>
    </source>
</evidence>
<name>A0A842HDT9_9BACT</name>
<dbReference type="PROSITE" id="PS00938">
    <property type="entry name" value="IF3"/>
    <property type="match status" value="1"/>
</dbReference>
<dbReference type="GO" id="GO:0043022">
    <property type="term" value="F:ribosome binding"/>
    <property type="evidence" value="ECO:0007669"/>
    <property type="project" value="TreeGrafter"/>
</dbReference>
<evidence type="ECO:0000256" key="2">
    <source>
        <dbReference type="ARBA" id="ARBA00022540"/>
    </source>
</evidence>
<keyword evidence="2 4" id="KW-0396">Initiation factor</keyword>
<dbReference type="Gene3D" id="3.30.110.10">
    <property type="entry name" value="Translation initiation factor 3 (IF-3), C-terminal domain"/>
    <property type="match status" value="1"/>
</dbReference>
<dbReference type="EMBL" id="JACHVB010000025">
    <property type="protein sequence ID" value="MBC2594602.1"/>
    <property type="molecule type" value="Genomic_DNA"/>
</dbReference>
<organism evidence="10 11">
    <name type="scientific">Ruficoccus amylovorans</name>
    <dbReference type="NCBI Taxonomy" id="1804625"/>
    <lineage>
        <taxon>Bacteria</taxon>
        <taxon>Pseudomonadati</taxon>
        <taxon>Verrucomicrobiota</taxon>
        <taxon>Opitutia</taxon>
        <taxon>Puniceicoccales</taxon>
        <taxon>Cerasicoccaceae</taxon>
        <taxon>Ruficoccus</taxon>
    </lineage>
</organism>
<evidence type="ECO:0000256" key="6">
    <source>
        <dbReference type="RuleBase" id="RU000646"/>
    </source>
</evidence>
<feature type="domain" description="Translation initiation factor 3 N-terminal" evidence="9">
    <location>
        <begin position="29"/>
        <end position="96"/>
    </location>
</feature>
<sequence length="216" mass="24637">MGNLPFSGGGRRPGSNRRRQQHNRGPRKNERIRVPEVRVIGPDGKQIGIMQTREALALAQNNGLDLIEISPTARPPVCRILDYGKYMYEQSKKEKESKAKSHSSASKLKEVKFRVRIEEHDYMTKLKRGEQFLAKGSKLKMTLMFRGREMEHKDLGFDVIKRAVADLSHIANADAPAKLVGRNITLTMSPLPANKRKLKYNVRIEDDIDDDEDDEE</sequence>
<comment type="subcellular location">
    <subcellularLocation>
        <location evidence="4 6">Cytoplasm</location>
    </subcellularLocation>
</comment>
<dbReference type="HAMAP" id="MF_00080">
    <property type="entry name" value="IF_3"/>
    <property type="match status" value="1"/>
</dbReference>
<dbReference type="InterPro" id="IPR036788">
    <property type="entry name" value="T_IF-3_C_sf"/>
</dbReference>
<evidence type="ECO:0000259" key="9">
    <source>
        <dbReference type="Pfam" id="PF05198"/>
    </source>
</evidence>
<dbReference type="PANTHER" id="PTHR10938:SF0">
    <property type="entry name" value="TRANSLATION INITIATION FACTOR IF-3, MITOCHONDRIAL"/>
    <property type="match status" value="1"/>
</dbReference>
<dbReference type="RefSeq" id="WP_185675582.1">
    <property type="nucleotide sequence ID" value="NZ_JACHVB010000025.1"/>
</dbReference>
<feature type="compositionally biased region" description="Basic residues" evidence="7">
    <location>
        <begin position="14"/>
        <end position="26"/>
    </location>
</feature>
<comment type="function">
    <text evidence="4 6">IF-3 binds to the 30S ribosomal subunit and shifts the equilibrium between 70S ribosomes and their 50S and 30S subunits in favor of the free subunits, thus enhancing the availability of 30S subunits on which protein synthesis initiation begins.</text>
</comment>
<reference evidence="10 11" key="1">
    <citation type="submission" date="2020-07" db="EMBL/GenBank/DDBJ databases">
        <authorList>
            <person name="Feng X."/>
        </authorList>
    </citation>
    <scope>NUCLEOTIDE SEQUENCE [LARGE SCALE GENOMIC DNA]</scope>
    <source>
        <strain evidence="10 11">JCM31066</strain>
    </source>
</reference>
<comment type="subunit">
    <text evidence="4 6">Monomer.</text>
</comment>
<dbReference type="FunFam" id="3.10.20.80:FF:000001">
    <property type="entry name" value="Translation initiation factor IF-3"/>
    <property type="match status" value="1"/>
</dbReference>
<comment type="caution">
    <text evidence="10">The sequence shown here is derived from an EMBL/GenBank/DDBJ whole genome shotgun (WGS) entry which is preliminary data.</text>
</comment>
<comment type="similarity">
    <text evidence="1 4 6">Belongs to the IF-3 family.</text>
</comment>
<dbReference type="InterPro" id="IPR036787">
    <property type="entry name" value="T_IF-3_N_sf"/>
</dbReference>
<dbReference type="NCBIfam" id="TIGR00168">
    <property type="entry name" value="infC"/>
    <property type="match status" value="1"/>
</dbReference>
<dbReference type="Pfam" id="PF05198">
    <property type="entry name" value="IF3_N"/>
    <property type="match status" value="1"/>
</dbReference>
<dbReference type="SUPFAM" id="SSF54364">
    <property type="entry name" value="Translation initiation factor IF3, N-terminal domain"/>
    <property type="match status" value="1"/>
</dbReference>
<dbReference type="InterPro" id="IPR019813">
    <property type="entry name" value="Translation_initiation_fac3_CS"/>
</dbReference>
<evidence type="ECO:0000313" key="10">
    <source>
        <dbReference type="EMBL" id="MBC2594602.1"/>
    </source>
</evidence>
<feature type="region of interest" description="Disordered" evidence="7">
    <location>
        <begin position="1"/>
        <end position="33"/>
    </location>
</feature>
<dbReference type="SUPFAM" id="SSF55200">
    <property type="entry name" value="Translation initiation factor IF3, C-terminal domain"/>
    <property type="match status" value="1"/>
</dbReference>
<dbReference type="AlphaFoldDB" id="A0A842HDT9"/>
<keyword evidence="4" id="KW-0963">Cytoplasm</keyword>